<proteinExistence type="predicted"/>
<dbReference type="EMBL" id="CP058708">
    <property type="protein sequence ID" value="QLH52464.1"/>
    <property type="molecule type" value="Genomic_DNA"/>
</dbReference>
<dbReference type="PANTHER" id="PTHR30595">
    <property type="entry name" value="GLPR-RELATED TRANSCRIPTIONAL REPRESSOR"/>
    <property type="match status" value="1"/>
</dbReference>
<dbReference type="Gene3D" id="3.30.950.30">
    <property type="entry name" value="Schlafen, AAA domain"/>
    <property type="match status" value="1"/>
</dbReference>
<gene>
    <name evidence="3" type="ORF">HWD57_06335</name>
</gene>
<dbReference type="InterPro" id="IPR038475">
    <property type="entry name" value="RecG_C_sf"/>
</dbReference>
<feature type="domain" description="Schlafen AlbA-2" evidence="2">
    <location>
        <begin position="6"/>
        <end position="130"/>
    </location>
</feature>
<organism evidence="3 4">
    <name type="scientific">Candidatus Accumulibacter cognatus</name>
    <dbReference type="NCBI Taxonomy" id="2954383"/>
    <lineage>
        <taxon>Bacteria</taxon>
        <taxon>Pseudomonadati</taxon>
        <taxon>Pseudomonadota</taxon>
        <taxon>Betaproteobacteria</taxon>
        <taxon>Candidatus Accumulibacter</taxon>
    </lineage>
</organism>
<reference evidence="3 4" key="1">
    <citation type="journal article" date="2019" name="Microbiome">
        <title>Annotated bacterial chromosomes from frame-shift-corrected long-read metagenomic data.</title>
        <authorList>
            <person name="Arumugam K."/>
            <person name="Bagci C."/>
            <person name="Bessarab I."/>
            <person name="Beier S."/>
            <person name="Buchfink B."/>
            <person name="Gorska A."/>
            <person name="Qiu G."/>
            <person name="Huson D.H."/>
            <person name="Williams R.B.H."/>
        </authorList>
    </citation>
    <scope>NUCLEOTIDE SEQUENCE [LARGE SCALE GENOMIC DNA]</scope>
    <source>
        <strain evidence="3">SSA1</strain>
    </source>
</reference>
<dbReference type="AlphaFoldDB" id="A0A7D5SIJ0"/>
<dbReference type="Pfam" id="PF04326">
    <property type="entry name" value="SLFN_AlbA_2"/>
    <property type="match status" value="1"/>
</dbReference>
<dbReference type="InterPro" id="IPR007421">
    <property type="entry name" value="Schlafen_AlbA_2_dom"/>
</dbReference>
<feature type="region of interest" description="Disordered" evidence="1">
    <location>
        <begin position="469"/>
        <end position="488"/>
    </location>
</feature>
<protein>
    <submittedName>
        <fullName evidence="3">DNA binding domain-containing protein</fullName>
    </submittedName>
</protein>
<evidence type="ECO:0000259" key="2">
    <source>
        <dbReference type="Pfam" id="PF04326"/>
    </source>
</evidence>
<evidence type="ECO:0000313" key="3">
    <source>
        <dbReference type="EMBL" id="QLH52464.1"/>
    </source>
</evidence>
<name>A0A7D5SIJ0_9PROT</name>
<dbReference type="KEGG" id="acog:HWD57_06335"/>
<sequence length="514" mass="57018">MVSLPESVDLESKRVSGKMVGKALETLCAFANTRGGTLVLGLEDRAKAQGMERLHGLAENPEAVDELRRKTLTHLLPAVEGLRWLRVACRLRNGTDDHILLLIVPQSPKVHSILDDGTWTRLDASNREMTSSEITELSYQRGVISAESEPVAVPFDLLETDTWRRFAASRGFLSGDIADRLYRIGLAKRIGGELQPVRAAVLLFADEPGGLLAAQQTRADVRIFHYRSHRIEPGAIPNLLKPPKTISGPVPLQIAHASAYVLDELATGLTLAASGFKTVHRYPERVIKEAMTNALIHRDYRLNRDIQIRIFDNRIEIESPGLFPGTITPANIGKAGSFARNPLIARNLREFPEPPNVDAGEGVRMMFAEMRAADLFPPFFNERREAQPSVIVILHNEERPPVWEQVRDWIDRNGPLANSDLCRITEVDTLKASKMLKRWVEQGVPLKDDSGGKRNTVYLKPTLAQPALDWDGSLSSDPENESGQSQQTLTKQRIAYIFIIRPGGSGRLAGLLGI</sequence>
<dbReference type="Proteomes" id="UP000509684">
    <property type="component" value="Chromosome"/>
</dbReference>
<feature type="compositionally biased region" description="Polar residues" evidence="1">
    <location>
        <begin position="473"/>
        <end position="488"/>
    </location>
</feature>
<dbReference type="PANTHER" id="PTHR30595:SF6">
    <property type="entry name" value="SCHLAFEN ALBA-2 DOMAIN-CONTAINING PROTEIN"/>
    <property type="match status" value="1"/>
</dbReference>
<dbReference type="Pfam" id="PF13749">
    <property type="entry name" value="HATPase_c_4"/>
    <property type="match status" value="1"/>
</dbReference>
<evidence type="ECO:0000256" key="1">
    <source>
        <dbReference type="SAM" id="MobiDB-lite"/>
    </source>
</evidence>
<accession>A0A7D5SIJ0</accession>
<evidence type="ECO:0000313" key="4">
    <source>
        <dbReference type="Proteomes" id="UP000509684"/>
    </source>
</evidence>
<dbReference type="InterPro" id="IPR038461">
    <property type="entry name" value="Schlafen_AlbA_2_dom_sf"/>
</dbReference>
<dbReference type="Gene3D" id="3.30.565.60">
    <property type="match status" value="1"/>
</dbReference>